<evidence type="ECO:0000256" key="4">
    <source>
        <dbReference type="ARBA" id="ARBA00022989"/>
    </source>
</evidence>
<evidence type="ECO:0000313" key="9">
    <source>
        <dbReference type="Proteomes" id="UP000323337"/>
    </source>
</evidence>
<dbReference type="GO" id="GO:0031460">
    <property type="term" value="P:glycine betaine transport"/>
    <property type="evidence" value="ECO:0007669"/>
    <property type="project" value="UniProtKB-ARBA"/>
</dbReference>
<dbReference type="Proteomes" id="UP000323337">
    <property type="component" value="Unassembled WGS sequence"/>
</dbReference>
<feature type="transmembrane region" description="Helical" evidence="6">
    <location>
        <begin position="9"/>
        <end position="30"/>
    </location>
</feature>
<evidence type="ECO:0000256" key="5">
    <source>
        <dbReference type="ARBA" id="ARBA00023136"/>
    </source>
</evidence>
<keyword evidence="3 6" id="KW-0812">Transmembrane</keyword>
<dbReference type="InterPro" id="IPR051204">
    <property type="entry name" value="ABC_transp_perm/SBD"/>
</dbReference>
<gene>
    <name evidence="8" type="ORF">FXF49_04320</name>
</gene>
<comment type="subcellular location">
    <subcellularLocation>
        <location evidence="1 6">Cell membrane</location>
        <topology evidence="1 6">Multi-pass membrane protein</topology>
    </subcellularLocation>
</comment>
<feature type="domain" description="ABC transmembrane type-1" evidence="7">
    <location>
        <begin position="50"/>
        <end position="231"/>
    </location>
</feature>
<dbReference type="GO" id="GO:0005886">
    <property type="term" value="C:plasma membrane"/>
    <property type="evidence" value="ECO:0007669"/>
    <property type="project" value="UniProtKB-SubCell"/>
</dbReference>
<feature type="transmembrane region" description="Helical" evidence="6">
    <location>
        <begin position="54"/>
        <end position="75"/>
    </location>
</feature>
<dbReference type="AlphaFoldDB" id="A0A5D0MQA6"/>
<evidence type="ECO:0000256" key="1">
    <source>
        <dbReference type="ARBA" id="ARBA00004651"/>
    </source>
</evidence>
<organism evidence="8 9">
    <name type="scientific">Flexistipes sinusarabici</name>
    <dbReference type="NCBI Taxonomy" id="2352"/>
    <lineage>
        <taxon>Bacteria</taxon>
        <taxon>Pseudomonadati</taxon>
        <taxon>Deferribacterota</taxon>
        <taxon>Deferribacteres</taxon>
        <taxon>Deferribacterales</taxon>
        <taxon>Flexistipitaceae</taxon>
        <taxon>Flexistipes</taxon>
    </lineage>
</organism>
<dbReference type="RefSeq" id="WP_303700673.1">
    <property type="nucleotide sequence ID" value="NZ_VSIV01000099.1"/>
</dbReference>
<proteinExistence type="inferred from homology"/>
<protein>
    <submittedName>
        <fullName evidence="8">ABC transporter permease</fullName>
    </submittedName>
</protein>
<accession>A0A5D0MQA6</accession>
<dbReference type="InterPro" id="IPR000515">
    <property type="entry name" value="MetI-like"/>
</dbReference>
<evidence type="ECO:0000256" key="2">
    <source>
        <dbReference type="ARBA" id="ARBA00022448"/>
    </source>
</evidence>
<keyword evidence="4 6" id="KW-1133">Transmembrane helix</keyword>
<dbReference type="CDD" id="cd06261">
    <property type="entry name" value="TM_PBP2"/>
    <property type="match status" value="1"/>
</dbReference>
<feature type="transmembrane region" description="Helical" evidence="6">
    <location>
        <begin position="179"/>
        <end position="203"/>
    </location>
</feature>
<evidence type="ECO:0000256" key="6">
    <source>
        <dbReference type="RuleBase" id="RU363032"/>
    </source>
</evidence>
<dbReference type="InterPro" id="IPR035906">
    <property type="entry name" value="MetI-like_sf"/>
</dbReference>
<sequence>MTKITKLKIFYPLLIFAAVTFIFTLVFYVYGSREGSEEFLYPRSDALGLTVEHLYMVFVSAGFSVITGVFIGVLVTRKFWSDLLPAVNSLASVGQTFPPVAVLALAVPVVGFGFKPTIIALILYGFFPIVRNTIAGIESVPKEVKESAKGMGMTGVQILTKVELPLASKIILAGVRTSVIINIGTATIGATIGAGGLGAPIISGLINENFYYVFQGSLCVGLLAVVADKAIEDLGRLLFE</sequence>
<dbReference type="GO" id="GO:0055085">
    <property type="term" value="P:transmembrane transport"/>
    <property type="evidence" value="ECO:0007669"/>
    <property type="project" value="InterPro"/>
</dbReference>
<dbReference type="PROSITE" id="PS50928">
    <property type="entry name" value="ABC_TM1"/>
    <property type="match status" value="1"/>
</dbReference>
<dbReference type="Pfam" id="PF00528">
    <property type="entry name" value="BPD_transp_1"/>
    <property type="match status" value="1"/>
</dbReference>
<keyword evidence="5 6" id="KW-0472">Membrane</keyword>
<evidence type="ECO:0000256" key="3">
    <source>
        <dbReference type="ARBA" id="ARBA00022692"/>
    </source>
</evidence>
<comment type="similarity">
    <text evidence="6">Belongs to the binding-protein-dependent transport system permease family.</text>
</comment>
<dbReference type="PANTHER" id="PTHR30177:SF32">
    <property type="entry name" value="GLYCINE BETAINE UPTAKE SYSTEM PERMEASE PROTEIN YEHW"/>
    <property type="match status" value="1"/>
</dbReference>
<evidence type="ECO:0000259" key="7">
    <source>
        <dbReference type="PROSITE" id="PS50928"/>
    </source>
</evidence>
<dbReference type="Gene3D" id="1.10.3720.10">
    <property type="entry name" value="MetI-like"/>
    <property type="match status" value="1"/>
</dbReference>
<reference evidence="8 9" key="1">
    <citation type="submission" date="2019-08" db="EMBL/GenBank/DDBJ databases">
        <title>Genomic characterization of a novel candidate phylum (ARYD3) from a high temperature, high salinity tertiary oil reservoir in north central Oklahoma, USA.</title>
        <authorList>
            <person name="Youssef N.H."/>
            <person name="Yadav A."/>
            <person name="Elshahed M.S."/>
        </authorList>
    </citation>
    <scope>NUCLEOTIDE SEQUENCE [LARGE SCALE GENOMIC DNA]</scope>
    <source>
        <strain evidence="8">ARYD1</strain>
    </source>
</reference>
<feature type="transmembrane region" description="Helical" evidence="6">
    <location>
        <begin position="209"/>
        <end position="227"/>
    </location>
</feature>
<dbReference type="FunFam" id="1.10.3720.10:FF:000001">
    <property type="entry name" value="Glycine betaine ABC transporter, permease"/>
    <property type="match status" value="1"/>
</dbReference>
<name>A0A5D0MQA6_FLESI</name>
<evidence type="ECO:0000313" key="8">
    <source>
        <dbReference type="EMBL" id="TYB33820.1"/>
    </source>
</evidence>
<comment type="caution">
    <text evidence="8">The sequence shown here is derived from an EMBL/GenBank/DDBJ whole genome shotgun (WGS) entry which is preliminary data.</text>
</comment>
<dbReference type="SUPFAM" id="SSF161098">
    <property type="entry name" value="MetI-like"/>
    <property type="match status" value="1"/>
</dbReference>
<dbReference type="PANTHER" id="PTHR30177">
    <property type="entry name" value="GLYCINE BETAINE/L-PROLINE TRANSPORT SYSTEM PERMEASE PROTEIN PROW"/>
    <property type="match status" value="1"/>
</dbReference>
<dbReference type="EMBL" id="VSIV01000099">
    <property type="protein sequence ID" value="TYB33820.1"/>
    <property type="molecule type" value="Genomic_DNA"/>
</dbReference>
<keyword evidence="2 6" id="KW-0813">Transport</keyword>